<dbReference type="AlphaFoldDB" id="A0A1I2R6M7"/>
<dbReference type="RefSeq" id="WP_092284312.1">
    <property type="nucleotide sequence ID" value="NZ_FOPJ01000003.1"/>
</dbReference>
<dbReference type="PIRSF" id="PIRSF016661">
    <property type="entry name" value="BioY"/>
    <property type="match status" value="1"/>
</dbReference>
<reference evidence="4 5" key="1">
    <citation type="submission" date="2016-10" db="EMBL/GenBank/DDBJ databases">
        <authorList>
            <person name="de Groot N.N."/>
        </authorList>
    </citation>
    <scope>NUCLEOTIDE SEQUENCE [LARGE SCALE GENOMIC DNA]</scope>
    <source>
        <strain>J11</strain>
        <strain evidence="5">PG 39</strain>
    </source>
</reference>
<dbReference type="PANTHER" id="PTHR34295:SF1">
    <property type="entry name" value="BIOTIN TRANSPORTER BIOY"/>
    <property type="match status" value="1"/>
</dbReference>
<dbReference type="PANTHER" id="PTHR34295">
    <property type="entry name" value="BIOTIN TRANSPORTER BIOY"/>
    <property type="match status" value="1"/>
</dbReference>
<dbReference type="InterPro" id="IPR003784">
    <property type="entry name" value="BioY"/>
</dbReference>
<dbReference type="GO" id="GO:0015225">
    <property type="term" value="F:biotin transmembrane transporter activity"/>
    <property type="evidence" value="ECO:0007669"/>
    <property type="project" value="UniProtKB-UniRule"/>
</dbReference>
<keyword evidence="2 3" id="KW-0472">Membrane</keyword>
<gene>
    <name evidence="4" type="ORF">SAMN05660282_00611</name>
</gene>
<accession>A0A1I2R6M7</accession>
<dbReference type="EMBL" id="FOPJ01000003">
    <property type="protein sequence ID" value="SFG35159.1"/>
    <property type="molecule type" value="Genomic_DNA"/>
</dbReference>
<feature type="transmembrane region" description="Helical" evidence="3">
    <location>
        <begin position="164"/>
        <end position="184"/>
    </location>
</feature>
<dbReference type="Gene3D" id="1.10.1760.20">
    <property type="match status" value="1"/>
</dbReference>
<comment type="subcellular location">
    <subcellularLocation>
        <location evidence="2">Cell membrane</location>
        <topology evidence="2">Multi-pass membrane protein</topology>
    </subcellularLocation>
</comment>
<feature type="transmembrane region" description="Helical" evidence="3">
    <location>
        <begin position="59"/>
        <end position="78"/>
    </location>
</feature>
<evidence type="ECO:0000313" key="5">
    <source>
        <dbReference type="Proteomes" id="UP000199065"/>
    </source>
</evidence>
<evidence type="ECO:0000256" key="3">
    <source>
        <dbReference type="SAM" id="Phobius"/>
    </source>
</evidence>
<feature type="transmembrane region" description="Helical" evidence="3">
    <location>
        <begin position="120"/>
        <end position="144"/>
    </location>
</feature>
<comment type="similarity">
    <text evidence="1 2">Belongs to the BioY family.</text>
</comment>
<keyword evidence="3" id="KW-0812">Transmembrane</keyword>
<name>A0A1I2R6M7_9CORY</name>
<sequence>MNNRHSAITDLAYIAVFAALIIVLAFVYIPSGTPGVPIVLQNAAIILAGLILGARRGFLTTALFLFIGLIGLPVLAGGRTTLAALAGPTAGYLVGYLAAAFLAGLIAYRAPRNNRAAMIGIFLIAGLVGLLSMYVFGALGLMLRAGMDLGAAIVAQAPFVIPDLIKTVVMVFIAVGVHAAFPQLRGAKPKAKTKAQVTQQPEGTPKA</sequence>
<protein>
    <recommendedName>
        <fullName evidence="2">Biotin transporter</fullName>
    </recommendedName>
</protein>
<dbReference type="OrthoDB" id="9803495at2"/>
<evidence type="ECO:0000313" key="4">
    <source>
        <dbReference type="EMBL" id="SFG35159.1"/>
    </source>
</evidence>
<dbReference type="Pfam" id="PF02632">
    <property type="entry name" value="BioY"/>
    <property type="match status" value="1"/>
</dbReference>
<dbReference type="GO" id="GO:0005886">
    <property type="term" value="C:plasma membrane"/>
    <property type="evidence" value="ECO:0007669"/>
    <property type="project" value="UniProtKB-SubCell"/>
</dbReference>
<feature type="transmembrane region" description="Helical" evidence="3">
    <location>
        <begin position="90"/>
        <end position="108"/>
    </location>
</feature>
<keyword evidence="3" id="KW-1133">Transmembrane helix</keyword>
<keyword evidence="2" id="KW-1003">Cell membrane</keyword>
<evidence type="ECO:0000256" key="1">
    <source>
        <dbReference type="ARBA" id="ARBA00010692"/>
    </source>
</evidence>
<dbReference type="STRING" id="185761.SAMN05660282_00611"/>
<proteinExistence type="inferred from homology"/>
<feature type="transmembrane region" description="Helical" evidence="3">
    <location>
        <begin position="35"/>
        <end position="52"/>
    </location>
</feature>
<feature type="transmembrane region" description="Helical" evidence="3">
    <location>
        <begin position="12"/>
        <end position="29"/>
    </location>
</feature>
<dbReference type="Proteomes" id="UP000199065">
    <property type="component" value="Unassembled WGS sequence"/>
</dbReference>
<keyword evidence="5" id="KW-1185">Reference proteome</keyword>
<organism evidence="4 5">
    <name type="scientific">Corynebacterium spheniscorum</name>
    <dbReference type="NCBI Taxonomy" id="185761"/>
    <lineage>
        <taxon>Bacteria</taxon>
        <taxon>Bacillati</taxon>
        <taxon>Actinomycetota</taxon>
        <taxon>Actinomycetes</taxon>
        <taxon>Mycobacteriales</taxon>
        <taxon>Corynebacteriaceae</taxon>
        <taxon>Corynebacterium</taxon>
    </lineage>
</organism>
<keyword evidence="2" id="KW-0813">Transport</keyword>
<evidence type="ECO:0000256" key="2">
    <source>
        <dbReference type="PIRNR" id="PIRNR016661"/>
    </source>
</evidence>